<evidence type="ECO:0000313" key="3">
    <source>
        <dbReference type="EMBL" id="CAF9902871.1"/>
    </source>
</evidence>
<keyword evidence="1" id="KW-0175">Coiled coil</keyword>
<sequence>MASIADETILQPDEIEREEDTETMANTPTPKFEDTTNPGNSATKSVLPPKRPLTTGAPKRLAALATSNATKPTVASTRASTGSTISKPPTRPPVTSVAARRPPVVSSSTPLSERSRTSTVPIENVNRTSGTASETKRAMAAGTARRASLVPPTASKSESITPVLARRTANTGIDAKASVSSTRPSTTARQSTLSTPRTARSSTLTSNSPRPGTALDSKKRLSTIPASPAAQPSPATTRLQRPGLGQRKSTMSLDLQQKLREMELVHQMLSIAMAQDGDEDDELKAEYNQKMDKSIAELRTQLEESRAAEGLPPVIPATPTADRDPNVNEKLETDATQTEIKALEAELQDLKSKLVIANERANESAHRLEAAKSDAHEESASKINDLAAAHLTELNKLKDEIKLKDQNFHREKSELQVAHDTELEDFRAQLSEKDSLHQQQLTKNLKELEDRKAASTTQTTHDFHQAIKEQKERHLAEIADLRQKLESEQEQHSHDTSKLDDLADELNSVKQQLELSEKTAAANASSSENLAKSIEDKELIIREKENQLAEALSQLESPRKEYALRLEEIQAEHQKALGTIAELETKLRSVSSEHKDASEKKHIELQVSLDKIKALEGSAADTLESHRNVLEAKTAEIQSSSAKIAELIASSSSLASEFKSAVSEKDSEIASIQARTREFEQQAKLTATEHEEAAASWSSKMEALQNKIIDLESAALSDTQLREISDAKDGEITTLHNKIKTLEGDKTTSEDDKNAQLAAKDTELAYLQSKIEAIEQASLASVQELTVAKNTELARLSSKFEELEEQARVDLAKHTETTSTKDQQVAELQAKIRDLETAADHAATKLQQLEGHKDSELEEVRKQLDTLTKERDHIKESEQHSQELLIDHKTVKENLEEAISAVTKERDAFKTRLEEVSAQAAEVEPLNKQIDELKEAAEMSAGTSRELQRDIENRNAAQLEELRNQHITILNSALSASKDEHDANISSLQDELQELKNRSQKLDEALSLAKTQLSEAHAMQTTTAQQAKESQDEIKQNLNQAISENTDLQKKLEDQTNELKTLKSTHADSLSSLKEEHTKSIADIESHHSDELDSVKAGHASQMEELNIKHSSSRVELESVHAHALNQLQTQLEKSITDAETAKGLTADSHAANVQGLIAKHTSELEELREQLEQSKLGHTTAHEKLELCLKDLESKDNVHATELAKQEKLHQELKVKIAELSGQLNKSENANGVQLQSHQAEIAELSQKADEMRSSTEAAITAHEVEKASLVASYESRIADFQSQAEKHEKQRQAGAEVRDKLVLQLEELEAVRQSLPLLEGKVTELQHQLESSEREIRDLRLALDNAHEDNNGEHARHDDLKEEIQALRNELDRNNKNHTQNSFEIQKVHDSLHTTLVQEQAENATLKQQLDDATDTVLHHAARVREVEASLEAATAEIAELKMRARGPKTPAWPGIATSRWASDENAQPQQTEDIDDGAEVQGALASIQAQLKALQVINDDMMDDHQRMVTNIYNPSTDSGSTKASPPPISAAALSPHAPAFQSGTS</sequence>
<feature type="compositionally biased region" description="Low complexity" evidence="2">
    <location>
        <begin position="222"/>
        <end position="237"/>
    </location>
</feature>
<proteinExistence type="predicted"/>
<dbReference type="Proteomes" id="UP000664169">
    <property type="component" value="Unassembled WGS sequence"/>
</dbReference>
<name>A0A8H3EH26_9LECA</name>
<reference evidence="3" key="1">
    <citation type="submission" date="2021-03" db="EMBL/GenBank/DDBJ databases">
        <authorList>
            <person name="Tagirdzhanova G."/>
        </authorList>
    </citation>
    <scope>NUCLEOTIDE SEQUENCE</scope>
</reference>
<feature type="coiled-coil region" evidence="1">
    <location>
        <begin position="438"/>
        <end position="600"/>
    </location>
</feature>
<feature type="compositionally biased region" description="Polar residues" evidence="2">
    <location>
        <begin position="178"/>
        <end position="210"/>
    </location>
</feature>
<feature type="compositionally biased region" description="Acidic residues" evidence="2">
    <location>
        <begin position="13"/>
        <end position="22"/>
    </location>
</feature>
<dbReference type="EMBL" id="CAJPDQ010000001">
    <property type="protein sequence ID" value="CAF9902871.1"/>
    <property type="molecule type" value="Genomic_DNA"/>
</dbReference>
<evidence type="ECO:0000256" key="2">
    <source>
        <dbReference type="SAM" id="MobiDB-lite"/>
    </source>
</evidence>
<evidence type="ECO:0000313" key="4">
    <source>
        <dbReference type="Proteomes" id="UP000664169"/>
    </source>
</evidence>
<feature type="compositionally biased region" description="Polar residues" evidence="2">
    <location>
        <begin position="105"/>
        <end position="133"/>
    </location>
</feature>
<feature type="compositionally biased region" description="Polar residues" evidence="2">
    <location>
        <begin position="1514"/>
        <end position="1526"/>
    </location>
</feature>
<protein>
    <submittedName>
        <fullName evidence="3">Uncharacterized protein</fullName>
    </submittedName>
</protein>
<keyword evidence="4" id="KW-1185">Reference proteome</keyword>
<comment type="caution">
    <text evidence="3">The sequence shown here is derived from an EMBL/GenBank/DDBJ whole genome shotgun (WGS) entry which is preliminary data.</text>
</comment>
<feature type="coiled-coil region" evidence="1">
    <location>
        <begin position="786"/>
        <end position="912"/>
    </location>
</feature>
<feature type="compositionally biased region" description="Polar residues" evidence="2">
    <location>
        <begin position="65"/>
        <end position="87"/>
    </location>
</feature>
<feature type="coiled-coil region" evidence="1">
    <location>
        <begin position="1151"/>
        <end position="1178"/>
    </location>
</feature>
<evidence type="ECO:0000256" key="1">
    <source>
        <dbReference type="SAM" id="Coils"/>
    </source>
</evidence>
<feature type="region of interest" description="Disordered" evidence="2">
    <location>
        <begin position="1514"/>
        <end position="1549"/>
    </location>
</feature>
<dbReference type="OrthoDB" id="2289094at2759"/>
<feature type="region of interest" description="Disordered" evidence="2">
    <location>
        <begin position="305"/>
        <end position="327"/>
    </location>
</feature>
<accession>A0A8H3EH26</accession>
<feature type="region of interest" description="Disordered" evidence="2">
    <location>
        <begin position="1"/>
        <end position="250"/>
    </location>
</feature>
<feature type="compositionally biased region" description="Low complexity" evidence="2">
    <location>
        <begin position="1533"/>
        <end position="1543"/>
    </location>
</feature>
<organism evidence="3 4">
    <name type="scientific">Gomphillus americanus</name>
    <dbReference type="NCBI Taxonomy" id="1940652"/>
    <lineage>
        <taxon>Eukaryota</taxon>
        <taxon>Fungi</taxon>
        <taxon>Dikarya</taxon>
        <taxon>Ascomycota</taxon>
        <taxon>Pezizomycotina</taxon>
        <taxon>Lecanoromycetes</taxon>
        <taxon>OSLEUM clade</taxon>
        <taxon>Ostropomycetidae</taxon>
        <taxon>Ostropales</taxon>
        <taxon>Graphidaceae</taxon>
        <taxon>Gomphilloideae</taxon>
        <taxon>Gomphillus</taxon>
    </lineage>
</organism>
<feature type="coiled-coil region" evidence="1">
    <location>
        <begin position="978"/>
        <end position="1065"/>
    </location>
</feature>
<feature type="compositionally biased region" description="Polar residues" evidence="2">
    <location>
        <begin position="23"/>
        <end position="44"/>
    </location>
</feature>
<feature type="coiled-coil region" evidence="1">
    <location>
        <begin position="1204"/>
        <end position="1292"/>
    </location>
</feature>
<feature type="coiled-coil region" evidence="1">
    <location>
        <begin position="1317"/>
        <end position="1446"/>
    </location>
</feature>
<gene>
    <name evidence="3" type="ORF">GOMPHAMPRED_000016</name>
</gene>
<feature type="coiled-coil region" evidence="1">
    <location>
        <begin position="687"/>
        <end position="714"/>
    </location>
</feature>